<keyword evidence="1" id="KW-0418">Kinase</keyword>
<proteinExistence type="predicted"/>
<sequence length="185" mass="21891">MKNPYDYCYENIHIDLKSCKYLGKGHSGQVYLMPNGQVLKIFNNSQRCKEEFDILKSVEGSPHFPKAYDMGKYHIIREYVGGMNVEDYLIKYGLSKSFVIKVAELVDDMKKLGFTKLEMRFPHLFVQEDGTLMLIDPRKSYEQNIPYPKSFFKRLRKMGLIKQFMQILNEERPDMNFGIDYNKRI</sequence>
<dbReference type="RefSeq" id="WP_406790496.1">
    <property type="nucleotide sequence ID" value="NZ_JBJHZX010000002.1"/>
</dbReference>
<organism evidence="1 2">
    <name type="scientific">Candidatus Clostridium eludens</name>
    <dbReference type="NCBI Taxonomy" id="3381663"/>
    <lineage>
        <taxon>Bacteria</taxon>
        <taxon>Bacillati</taxon>
        <taxon>Bacillota</taxon>
        <taxon>Clostridia</taxon>
        <taxon>Eubacteriales</taxon>
        <taxon>Clostridiaceae</taxon>
        <taxon>Clostridium</taxon>
    </lineage>
</organism>
<keyword evidence="2" id="KW-1185">Reference proteome</keyword>
<reference evidence="1 2" key="1">
    <citation type="submission" date="2024-11" db="EMBL/GenBank/DDBJ databases">
        <authorList>
            <person name="Heng Y.C."/>
            <person name="Lim A.C.H."/>
            <person name="Lee J.K.Y."/>
            <person name="Kittelmann S."/>
        </authorList>
    </citation>
    <scope>NUCLEOTIDE SEQUENCE [LARGE SCALE GENOMIC DNA]</scope>
    <source>
        <strain evidence="1 2">WILCCON 0269</strain>
    </source>
</reference>
<accession>A0ABW8SEJ1</accession>
<dbReference type="Proteomes" id="UP001623660">
    <property type="component" value="Unassembled WGS sequence"/>
</dbReference>
<keyword evidence="1" id="KW-0808">Transferase</keyword>
<dbReference type="EMBL" id="JBJHZX010000002">
    <property type="protein sequence ID" value="MFL0194375.1"/>
    <property type="molecule type" value="Genomic_DNA"/>
</dbReference>
<evidence type="ECO:0000313" key="2">
    <source>
        <dbReference type="Proteomes" id="UP001623660"/>
    </source>
</evidence>
<comment type="caution">
    <text evidence="1">The sequence shown here is derived from an EMBL/GenBank/DDBJ whole genome shotgun (WGS) entry which is preliminary data.</text>
</comment>
<dbReference type="InterPro" id="IPR011009">
    <property type="entry name" value="Kinase-like_dom_sf"/>
</dbReference>
<dbReference type="GO" id="GO:0016301">
    <property type="term" value="F:kinase activity"/>
    <property type="evidence" value="ECO:0007669"/>
    <property type="project" value="UniProtKB-KW"/>
</dbReference>
<dbReference type="SUPFAM" id="SSF56112">
    <property type="entry name" value="Protein kinase-like (PK-like)"/>
    <property type="match status" value="1"/>
</dbReference>
<evidence type="ECO:0000313" key="1">
    <source>
        <dbReference type="EMBL" id="MFL0194375.1"/>
    </source>
</evidence>
<gene>
    <name evidence="1" type="ORF">ACJDU8_02110</name>
</gene>
<protein>
    <submittedName>
        <fullName evidence="1">Protein kinase</fullName>
    </submittedName>
</protein>
<name>A0ABW8SEJ1_9CLOT</name>
<dbReference type="Gene3D" id="3.30.200.20">
    <property type="entry name" value="Phosphorylase Kinase, domain 1"/>
    <property type="match status" value="1"/>
</dbReference>